<protein>
    <submittedName>
        <fullName evidence="2">Uncharacterized protein</fullName>
    </submittedName>
</protein>
<evidence type="ECO:0000313" key="3">
    <source>
        <dbReference type="Proteomes" id="UP001461498"/>
    </source>
</evidence>
<dbReference type="Gene3D" id="2.10.80.20">
    <property type="match status" value="1"/>
</dbReference>
<sequence length="102" mass="11149">MRSIIIVAAILMTLALAEAIVCPDSYCDKVKCSENLTQENCHGELMAKSSFCGCCPVCVQYIKPGDYCNEILKYIIGPGNNFLAYKCPPGFICAMNRCSPLL</sequence>
<feature type="signal peptide" evidence="1">
    <location>
        <begin position="1"/>
        <end position="19"/>
    </location>
</feature>
<dbReference type="EMBL" id="JAPXFL010000010">
    <property type="protein sequence ID" value="KAK9500868.1"/>
    <property type="molecule type" value="Genomic_DNA"/>
</dbReference>
<comment type="caution">
    <text evidence="2">The sequence shown here is derived from an EMBL/GenBank/DDBJ whole genome shotgun (WGS) entry which is preliminary data.</text>
</comment>
<keyword evidence="1" id="KW-0732">Signal</keyword>
<evidence type="ECO:0000313" key="2">
    <source>
        <dbReference type="EMBL" id="KAK9500868.1"/>
    </source>
</evidence>
<keyword evidence="3" id="KW-1185">Reference proteome</keyword>
<name>A0AAW1CVJ2_9HEMI</name>
<accession>A0AAW1CVJ2</accession>
<dbReference type="Proteomes" id="UP001461498">
    <property type="component" value="Unassembled WGS sequence"/>
</dbReference>
<feature type="chain" id="PRO_5043687921" evidence="1">
    <location>
        <begin position="20"/>
        <end position="102"/>
    </location>
</feature>
<gene>
    <name evidence="2" type="ORF">O3M35_002043</name>
</gene>
<dbReference type="InterPro" id="IPR053741">
    <property type="entry name" value="Ser_Fungal_Prot_Inhib_sf"/>
</dbReference>
<evidence type="ECO:0000256" key="1">
    <source>
        <dbReference type="SAM" id="SignalP"/>
    </source>
</evidence>
<proteinExistence type="predicted"/>
<organism evidence="2 3">
    <name type="scientific">Rhynocoris fuscipes</name>
    <dbReference type="NCBI Taxonomy" id="488301"/>
    <lineage>
        <taxon>Eukaryota</taxon>
        <taxon>Metazoa</taxon>
        <taxon>Ecdysozoa</taxon>
        <taxon>Arthropoda</taxon>
        <taxon>Hexapoda</taxon>
        <taxon>Insecta</taxon>
        <taxon>Pterygota</taxon>
        <taxon>Neoptera</taxon>
        <taxon>Paraneoptera</taxon>
        <taxon>Hemiptera</taxon>
        <taxon>Heteroptera</taxon>
        <taxon>Panheteroptera</taxon>
        <taxon>Cimicomorpha</taxon>
        <taxon>Reduviidae</taxon>
        <taxon>Harpactorinae</taxon>
        <taxon>Harpactorini</taxon>
        <taxon>Rhynocoris</taxon>
    </lineage>
</organism>
<reference evidence="2 3" key="1">
    <citation type="submission" date="2022-12" db="EMBL/GenBank/DDBJ databases">
        <title>Chromosome-level genome assembly of true bugs.</title>
        <authorList>
            <person name="Ma L."/>
            <person name="Li H."/>
        </authorList>
    </citation>
    <scope>NUCLEOTIDE SEQUENCE [LARGE SCALE GENOMIC DNA]</scope>
    <source>
        <strain evidence="2">Lab_2022b</strain>
    </source>
</reference>
<dbReference type="AlphaFoldDB" id="A0AAW1CVJ2"/>